<dbReference type="EMBL" id="VSZI01000001">
    <property type="protein sequence ID" value="TYR19461.1"/>
    <property type="molecule type" value="Genomic_DNA"/>
</dbReference>
<feature type="region of interest" description="Disordered" evidence="2">
    <location>
        <begin position="1"/>
        <end position="22"/>
    </location>
</feature>
<dbReference type="Gene3D" id="3.30.160.270">
    <property type="match status" value="1"/>
</dbReference>
<accession>A0A5D4FSJ2</accession>
<proteinExistence type="predicted"/>
<dbReference type="InterPro" id="IPR036230">
    <property type="entry name" value="LeuA_allosteric_dom_sf"/>
</dbReference>
<dbReference type="RefSeq" id="WP_148811246.1">
    <property type="nucleotide sequence ID" value="NZ_CP136640.1"/>
</dbReference>
<keyword evidence="1" id="KW-0808">Transferase</keyword>
<evidence type="ECO:0000313" key="4">
    <source>
        <dbReference type="Proteomes" id="UP000324726"/>
    </source>
</evidence>
<organism evidence="3 4">
    <name type="scientific">Corynebacterium urealyticum</name>
    <dbReference type="NCBI Taxonomy" id="43771"/>
    <lineage>
        <taxon>Bacteria</taxon>
        <taxon>Bacillati</taxon>
        <taxon>Actinomycetota</taxon>
        <taxon>Actinomycetes</taxon>
        <taxon>Mycobacteriales</taxon>
        <taxon>Corynebacteriaceae</taxon>
        <taxon>Corynebacterium</taxon>
    </lineage>
</organism>
<evidence type="ECO:0008006" key="5">
    <source>
        <dbReference type="Google" id="ProtNLM"/>
    </source>
</evidence>
<reference evidence="3 4" key="1">
    <citation type="submission" date="2019-08" db="EMBL/GenBank/DDBJ databases">
        <title>Draft genome of C. urealyticum strain VH4248.</title>
        <authorList>
            <person name="Navas J."/>
        </authorList>
    </citation>
    <scope>NUCLEOTIDE SEQUENCE [LARGE SCALE GENOMIC DNA]</scope>
    <source>
        <strain evidence="3 4">VH4248</strain>
    </source>
</reference>
<name>A0A5D4FSJ2_9CORY</name>
<gene>
    <name evidence="3" type="ORF">FYJ87_00020</name>
</gene>
<evidence type="ECO:0000256" key="2">
    <source>
        <dbReference type="SAM" id="MobiDB-lite"/>
    </source>
</evidence>
<protein>
    <recommendedName>
        <fullName evidence="5">Acetyl-CoA acetyltransferase</fullName>
    </recommendedName>
</protein>
<dbReference type="GO" id="GO:0016740">
    <property type="term" value="F:transferase activity"/>
    <property type="evidence" value="ECO:0007669"/>
    <property type="project" value="UniProtKB-KW"/>
</dbReference>
<dbReference type="AlphaFoldDB" id="A0A5D4FSJ2"/>
<evidence type="ECO:0000313" key="3">
    <source>
        <dbReference type="EMBL" id="TYR19461.1"/>
    </source>
</evidence>
<comment type="caution">
    <text evidence="3">The sequence shown here is derived from an EMBL/GenBank/DDBJ whole genome shotgun (WGS) entry which is preliminary data.</text>
</comment>
<sequence length="199" mass="22751">MSTTMIRFAKPETSRREHKSYTTTPALRSNSITFNAQTQTRIQKRRQRTRTFAEDPFRSRFGQRLPKAMRGEARGMDWKTFRRSYSPNDIQVEQLRSQRKSAGKRQYEISIRGLRADQQGTRVSITAMGASSAMSEILADHDLAVEILKFHQYEIFEATATFIFATHNGKRTWAVGFGADRDTSIANALCSAAALLHRR</sequence>
<dbReference type="Proteomes" id="UP000324726">
    <property type="component" value="Unassembled WGS sequence"/>
</dbReference>
<evidence type="ECO:0000256" key="1">
    <source>
        <dbReference type="ARBA" id="ARBA00022679"/>
    </source>
</evidence>